<dbReference type="Pfam" id="PF13385">
    <property type="entry name" value="Laminin_G_3"/>
    <property type="match status" value="1"/>
</dbReference>
<evidence type="ECO:0000313" key="2">
    <source>
        <dbReference type="Proteomes" id="UP000033072"/>
    </source>
</evidence>
<dbReference type="Gene3D" id="2.60.120.200">
    <property type="match status" value="1"/>
</dbReference>
<dbReference type="KEGG" id="mls:MSLAZ_1478"/>
<keyword evidence="2" id="KW-1185">Reference proteome</keyword>
<dbReference type="Proteomes" id="UP000033072">
    <property type="component" value="Chromosome"/>
</dbReference>
<dbReference type="AlphaFoldDB" id="A0A0E3S1Z6"/>
<evidence type="ECO:0000313" key="1">
    <source>
        <dbReference type="EMBL" id="AKB74739.1"/>
    </source>
</evidence>
<dbReference type="InterPro" id="IPR013320">
    <property type="entry name" value="ConA-like_dom_sf"/>
</dbReference>
<dbReference type="SUPFAM" id="SSF49899">
    <property type="entry name" value="Concanavalin A-like lectins/glucanases"/>
    <property type="match status" value="1"/>
</dbReference>
<dbReference type="EMBL" id="CP009515">
    <property type="protein sequence ID" value="AKB74739.1"/>
    <property type="molecule type" value="Genomic_DNA"/>
</dbReference>
<evidence type="ECO:0008006" key="3">
    <source>
        <dbReference type="Google" id="ProtNLM"/>
    </source>
</evidence>
<protein>
    <recommendedName>
        <fullName evidence="3">LamG-like jellyroll fold domain-containing protein</fullName>
    </recommendedName>
</protein>
<dbReference type="PATRIC" id="fig|1434111.4.peg.1931"/>
<dbReference type="STRING" id="1434111.MSLAZ_1478"/>
<dbReference type="HOGENOM" id="CLU_348730_0_0_2"/>
<dbReference type="RefSeq" id="WP_048125834.1">
    <property type="nucleotide sequence ID" value="NZ_CP009515.1"/>
</dbReference>
<reference evidence="1 2" key="1">
    <citation type="submission" date="2014-07" db="EMBL/GenBank/DDBJ databases">
        <title>Methanogenic archaea and the global carbon cycle.</title>
        <authorList>
            <person name="Henriksen J.R."/>
            <person name="Luke J."/>
            <person name="Reinhart S."/>
            <person name="Benedict M.N."/>
            <person name="Youngblut N.D."/>
            <person name="Metcalf M.E."/>
            <person name="Whitaker R.J."/>
            <person name="Metcalf W.W."/>
        </authorList>
    </citation>
    <scope>NUCLEOTIDE SEQUENCE [LARGE SCALE GENOMIC DNA]</scope>
    <source>
        <strain evidence="1 2">Z-7289</strain>
    </source>
</reference>
<organism evidence="1 2">
    <name type="scientific">Methanosarcina lacustris Z-7289</name>
    <dbReference type="NCBI Taxonomy" id="1434111"/>
    <lineage>
        <taxon>Archaea</taxon>
        <taxon>Methanobacteriati</taxon>
        <taxon>Methanobacteriota</taxon>
        <taxon>Stenosarchaea group</taxon>
        <taxon>Methanomicrobia</taxon>
        <taxon>Methanosarcinales</taxon>
        <taxon>Methanosarcinaceae</taxon>
        <taxon>Methanosarcina</taxon>
    </lineage>
</organism>
<dbReference type="OrthoDB" id="137168at2157"/>
<name>A0A0E3S1Z6_9EURY</name>
<sequence length="807" mass="88346">MENITKVLFGLLLLSMLAFPGVAAPVTNGLVASYDGNITGNVLPDKSEYYNNGYLINAAQGKLLSTGANYVSFSGLNSQANILNNASTNITSGISIEFIGSINNFSSYGAIVSKYHDAKGTGWYLSGRSDFSLKQVVFGMYGTDGQLYHFRSDAIFDEGKVYDIVATYDGKTPNVYVDGVATSADNTSMWNVPMSGNSYNTSIGYAEYGLNYLNCSMFVCRLYNRALTSSEVQQNYLNDKWRYVPYISSDISDLKKKAYGDGGLPRYMGSHAMVQSGSEVSLIDSNMSSLGSVSTPYYQDNEGVQTNYNLLSSSISGVNWKNYYAPGSSAALSFSGNNRNRLENVSLSNNSLDISNSVTYTAESLVTKDAVSVTGDAFQFYGDGLNTISGNTVQAYTDNGLIQNDCILNSTGAPIYNYYQNRKAGTTRSNSIELPLFSPQLTPMPCPSGYLGSLSFAIHADAQDPDSLKTLMYGTNDSSNSVYGKKGYIGHGLNCTWSAFAASSGGGVGFDNAAFKSTLDAMHEYGFEIIPHNVIGSAGENAPTLETTAYYLPWYSDNYSSRNWIDHGLNGGNRNTGLKSLGLENTSGYYIGDLLRGSEVQYAWAYQDAPVRDGISTSRIQSIGLPYDVVWTNSNFTWDDGTPMYEWTSTWAPDKTALDYFKNDTLQTMANNYGVCFWHDYTAQNDAYFENYYYTKGTPNMINQTYDNLLQNISEQKAAGRLWNPTVSQYIDYWRAACNVECKCTGQNTYTLTNHNSAAVTGYAMRVTGPYAVKLDGNSLYTKMNGANTVFWMNLSPGTHSLTLVEA</sequence>
<gene>
    <name evidence="1" type="ORF">MSLAZ_1478</name>
</gene>
<proteinExistence type="predicted"/>
<dbReference type="GeneID" id="24806234"/>
<accession>A0A0E3S1Z6</accession>